<dbReference type="RefSeq" id="WP_180915730.1">
    <property type="nucleotide sequence ID" value="NZ_CP059165.1"/>
</dbReference>
<dbReference type="AlphaFoldDB" id="A0A7D6I8B8"/>
<feature type="binding site" evidence="11">
    <location>
        <position position="62"/>
    </location>
    <ligand>
        <name>[4Fe-4S] cluster</name>
        <dbReference type="ChEBI" id="CHEBI:49883"/>
    </ligand>
</feature>
<keyword evidence="8 11" id="KW-0238">DNA-binding</keyword>
<dbReference type="GO" id="GO:0047134">
    <property type="term" value="F:protein-disulfide reductase [NAD(P)H] activity"/>
    <property type="evidence" value="ECO:0007669"/>
    <property type="project" value="TreeGrafter"/>
</dbReference>
<dbReference type="KEGG" id="mgor:H0P51_26390"/>
<comment type="cofactor">
    <cofactor evidence="11">
        <name>[4Fe-4S] cluster</name>
        <dbReference type="ChEBI" id="CHEBI:49883"/>
    </cofactor>
    <text evidence="11">Binds 1 [4Fe-4S] cluster per subunit. Following nitrosylation of the [4Fe-4S] cluster binds 1 [4Fe-8(NO)] cluster per subunit.</text>
</comment>
<evidence type="ECO:0000256" key="8">
    <source>
        <dbReference type="ARBA" id="ARBA00023125"/>
    </source>
</evidence>
<sequence>MSGTSPGARKTNLTSTGNLLRSVEADDRIAWVSQALCRATDPDELFVRGAAQRKAAVICRHCPVMQECGADALDNKVEFGVWGGMTERQRRALLKQHPEVVSWSDYFDKRKRRNII</sequence>
<evidence type="ECO:0000256" key="10">
    <source>
        <dbReference type="ARBA" id="ARBA00023163"/>
    </source>
</evidence>
<keyword evidence="7 11" id="KW-0805">Transcription regulation</keyword>
<dbReference type="HAMAP" id="MF_01479">
    <property type="entry name" value="WhiB"/>
    <property type="match status" value="1"/>
</dbReference>
<feature type="binding site" evidence="11">
    <location>
        <position position="68"/>
    </location>
    <ligand>
        <name>[4Fe-4S] cluster</name>
        <dbReference type="ChEBI" id="CHEBI:49883"/>
    </ligand>
</feature>
<evidence type="ECO:0000256" key="4">
    <source>
        <dbReference type="ARBA" id="ARBA00022723"/>
    </source>
</evidence>
<evidence type="ECO:0000256" key="7">
    <source>
        <dbReference type="ARBA" id="ARBA00023015"/>
    </source>
</evidence>
<name>A0A7D6I8B8_9MYCO</name>
<evidence type="ECO:0000256" key="2">
    <source>
        <dbReference type="ARBA" id="ARBA00006597"/>
    </source>
</evidence>
<organism evidence="13 14">
    <name type="scientific">Mycobacterium vicinigordonae</name>
    <dbReference type="NCBI Taxonomy" id="1719132"/>
    <lineage>
        <taxon>Bacteria</taxon>
        <taxon>Bacillati</taxon>
        <taxon>Actinomycetota</taxon>
        <taxon>Actinomycetes</taxon>
        <taxon>Mycobacteriales</taxon>
        <taxon>Mycobacteriaceae</taxon>
        <taxon>Mycobacterium</taxon>
    </lineage>
</organism>
<protein>
    <recommendedName>
        <fullName evidence="11">Transcriptional regulator WhiB</fullName>
    </recommendedName>
</protein>
<evidence type="ECO:0000313" key="13">
    <source>
        <dbReference type="EMBL" id="QLL07157.1"/>
    </source>
</evidence>
<reference evidence="14" key="3">
    <citation type="submission" date="2023-07" db="EMBL/GenBank/DDBJ databases">
        <title>Description of Mycobacterium gordonae subsp. intergordonae subsp.nov. and Mycobacterium gordonae subsp. gordonae subsp. nov.</title>
        <authorList>
            <person name="Huang H."/>
        </authorList>
    </citation>
    <scope>NUCLEOTIDE SEQUENCE [LARGE SCALE GENOMIC DNA]</scope>
    <source>
        <strain evidence="14">24</strain>
    </source>
</reference>
<evidence type="ECO:0000256" key="5">
    <source>
        <dbReference type="ARBA" id="ARBA00023004"/>
    </source>
</evidence>
<comment type="PTM">
    <text evidence="11">Upon Fe-S cluster removal intramolecular disulfide bonds are formed.</text>
</comment>
<dbReference type="GO" id="GO:0003677">
    <property type="term" value="F:DNA binding"/>
    <property type="evidence" value="ECO:0007669"/>
    <property type="project" value="UniProtKB-UniRule"/>
</dbReference>
<evidence type="ECO:0000256" key="11">
    <source>
        <dbReference type="HAMAP-Rule" id="MF_01479"/>
    </source>
</evidence>
<evidence type="ECO:0000313" key="14">
    <source>
        <dbReference type="Proteomes" id="UP000510682"/>
    </source>
</evidence>
<dbReference type="GO" id="GO:0005737">
    <property type="term" value="C:cytoplasm"/>
    <property type="evidence" value="ECO:0007669"/>
    <property type="project" value="UniProtKB-SubCell"/>
</dbReference>
<accession>A0A7D6I8B8</accession>
<dbReference type="InterPro" id="IPR003482">
    <property type="entry name" value="Whib"/>
</dbReference>
<dbReference type="PANTHER" id="PTHR38839">
    <property type="entry name" value="TRANSCRIPTIONAL REGULATOR WHID-RELATED"/>
    <property type="match status" value="1"/>
</dbReference>
<comment type="function">
    <text evidence="11">Acts as a transcriptional regulator. Probably redox-responsive. The apo- but not holo-form probably binds DNA.</text>
</comment>
<dbReference type="PANTHER" id="PTHR38839:SF7">
    <property type="entry name" value="TRANSCRIPTIONAL REGULATOR WHIB4"/>
    <property type="match status" value="1"/>
</dbReference>
<comment type="similarity">
    <text evidence="2 11">Belongs to the WhiB family.</text>
</comment>
<evidence type="ECO:0000259" key="12">
    <source>
        <dbReference type="PROSITE" id="PS51674"/>
    </source>
</evidence>
<keyword evidence="11" id="KW-0963">Cytoplasm</keyword>
<dbReference type="PROSITE" id="PS51674">
    <property type="entry name" value="4FE4S_WBL"/>
    <property type="match status" value="1"/>
</dbReference>
<dbReference type="Pfam" id="PF02467">
    <property type="entry name" value="Whib"/>
    <property type="match status" value="1"/>
</dbReference>
<comment type="PTM">
    <text evidence="11">The Fe-S cluster can be nitrosylated by nitric oxide (NO).</text>
</comment>
<dbReference type="InterPro" id="IPR034768">
    <property type="entry name" value="4FE4S_WBL"/>
</dbReference>
<dbReference type="GO" id="GO:0051539">
    <property type="term" value="F:4 iron, 4 sulfur cluster binding"/>
    <property type="evidence" value="ECO:0007669"/>
    <property type="project" value="UniProtKB-UniRule"/>
</dbReference>
<keyword evidence="5 11" id="KW-0408">Iron</keyword>
<proteinExistence type="inferred from homology"/>
<dbReference type="GO" id="GO:0035731">
    <property type="term" value="F:dinitrosyl-iron complex binding"/>
    <property type="evidence" value="ECO:0007669"/>
    <property type="project" value="UniProtKB-UniRule"/>
</dbReference>
<feature type="binding site" evidence="11">
    <location>
        <position position="59"/>
    </location>
    <ligand>
        <name>[4Fe-4S] cluster</name>
        <dbReference type="ChEBI" id="CHEBI:49883"/>
    </ligand>
</feature>
<feature type="binding site" evidence="11">
    <location>
        <position position="37"/>
    </location>
    <ligand>
        <name>[4Fe-4S] cluster</name>
        <dbReference type="ChEBI" id="CHEBI:49883"/>
    </ligand>
</feature>
<gene>
    <name evidence="11" type="primary">whiB</name>
    <name evidence="13" type="ORF">H0P51_26390</name>
</gene>
<keyword evidence="14" id="KW-1185">Reference proteome</keyword>
<reference evidence="13 14" key="2">
    <citation type="submission" date="2020-07" db="EMBL/GenBank/DDBJ databases">
        <authorList>
            <person name="Yu X."/>
        </authorList>
    </citation>
    <scope>NUCLEOTIDE SEQUENCE [LARGE SCALE GENOMIC DNA]</scope>
    <source>
        <strain evidence="14">24</strain>
    </source>
</reference>
<feature type="domain" description="4Fe-4S Wbl-type" evidence="12">
    <location>
        <begin position="36"/>
        <end position="92"/>
    </location>
</feature>
<evidence type="ECO:0000256" key="1">
    <source>
        <dbReference type="ARBA" id="ARBA00004496"/>
    </source>
</evidence>
<comment type="subcellular location">
    <subcellularLocation>
        <location evidence="1 11">Cytoplasm</location>
    </subcellularLocation>
</comment>
<dbReference type="EMBL" id="CP059165">
    <property type="protein sequence ID" value="QLL07157.1"/>
    <property type="molecule type" value="Genomic_DNA"/>
</dbReference>
<dbReference type="GO" id="GO:0045454">
    <property type="term" value="P:cell redox homeostasis"/>
    <property type="evidence" value="ECO:0007669"/>
    <property type="project" value="TreeGrafter"/>
</dbReference>
<keyword evidence="9 11" id="KW-1015">Disulfide bond</keyword>
<dbReference type="GO" id="GO:0045892">
    <property type="term" value="P:negative regulation of DNA-templated transcription"/>
    <property type="evidence" value="ECO:0007669"/>
    <property type="project" value="TreeGrafter"/>
</dbReference>
<dbReference type="Proteomes" id="UP000510682">
    <property type="component" value="Chromosome"/>
</dbReference>
<keyword evidence="10 11" id="KW-0804">Transcription</keyword>
<keyword evidence="3 11" id="KW-0004">4Fe-4S</keyword>
<reference evidence="14" key="1">
    <citation type="submission" date="2020-07" db="EMBL/GenBank/DDBJ databases">
        <title>Description of Mycobacterium gordonae subsp. intergordonae subsp.nov. and Mycobacterium gordonae subsp. gordonae subsp. nov.</title>
        <authorList>
            <person name="Yu X."/>
        </authorList>
    </citation>
    <scope>NUCLEOTIDE SEQUENCE [LARGE SCALE GENOMIC DNA]</scope>
    <source>
        <strain evidence="14">24</strain>
    </source>
</reference>
<dbReference type="GO" id="GO:0046872">
    <property type="term" value="F:metal ion binding"/>
    <property type="evidence" value="ECO:0007669"/>
    <property type="project" value="UniProtKB-KW"/>
</dbReference>
<keyword evidence="6 11" id="KW-0411">Iron-sulfur</keyword>
<evidence type="ECO:0000256" key="3">
    <source>
        <dbReference type="ARBA" id="ARBA00022485"/>
    </source>
</evidence>
<evidence type="ECO:0000256" key="9">
    <source>
        <dbReference type="ARBA" id="ARBA00023157"/>
    </source>
</evidence>
<keyword evidence="4 11" id="KW-0479">Metal-binding</keyword>
<evidence type="ECO:0000256" key="6">
    <source>
        <dbReference type="ARBA" id="ARBA00023014"/>
    </source>
</evidence>